<gene>
    <name evidence="1" type="ORF">PVE_R1G2932</name>
</gene>
<sequence length="97" mass="10756">MTFQTFVVKDVRTLAATLRAKLCRAPAGVCVARPAFAVPSPRMRPAHPLARWRACPTTGRLQQHWAHADPQDPQRRNVSNLAEARLMPALYLGTRAA</sequence>
<evidence type="ECO:0000313" key="1">
    <source>
        <dbReference type="EMBL" id="SBW80816.1"/>
    </source>
</evidence>
<accession>A0A1D3JXJ4</accession>
<name>A0A1D3JXJ4_PSEVE</name>
<protein>
    <submittedName>
        <fullName evidence="1">Uncharacterized protein</fullName>
    </submittedName>
</protein>
<dbReference type="RefSeq" id="WP_081610128.1">
    <property type="nucleotide sequence ID" value="NZ_AOUH01000016.1"/>
</dbReference>
<proteinExistence type="predicted"/>
<reference evidence="2" key="1">
    <citation type="submission" date="2016-07" db="EMBL/GenBank/DDBJ databases">
        <authorList>
            <person name="Florea S."/>
            <person name="Webb J.S."/>
            <person name="Jaromczyk J."/>
            <person name="Schardl C.L."/>
        </authorList>
    </citation>
    <scope>NUCLEOTIDE SEQUENCE [LARGE SCALE GENOMIC DNA]</scope>
    <source>
        <strain evidence="2">1YdBTEX2</strain>
    </source>
</reference>
<organism evidence="1 2">
    <name type="scientific">Pseudomonas veronii 1YdBTEX2</name>
    <dbReference type="NCBI Taxonomy" id="1295141"/>
    <lineage>
        <taxon>Bacteria</taxon>
        <taxon>Pseudomonadati</taxon>
        <taxon>Pseudomonadota</taxon>
        <taxon>Gammaproteobacteria</taxon>
        <taxon>Pseudomonadales</taxon>
        <taxon>Pseudomonadaceae</taxon>
        <taxon>Pseudomonas</taxon>
    </lineage>
</organism>
<evidence type="ECO:0000313" key="2">
    <source>
        <dbReference type="Proteomes" id="UP000245431"/>
    </source>
</evidence>
<dbReference type="AlphaFoldDB" id="A0A1D3JXJ4"/>
<dbReference type="Proteomes" id="UP000245431">
    <property type="component" value="Chromosome PVE_r1"/>
</dbReference>
<dbReference type="EMBL" id="LT599583">
    <property type="protein sequence ID" value="SBW80816.1"/>
    <property type="molecule type" value="Genomic_DNA"/>
</dbReference>